<dbReference type="SUPFAM" id="SSF48208">
    <property type="entry name" value="Six-hairpin glycosidases"/>
    <property type="match status" value="1"/>
</dbReference>
<proteinExistence type="predicted"/>
<keyword evidence="3" id="KW-1185">Reference proteome</keyword>
<dbReference type="OrthoDB" id="6395973at2"/>
<feature type="signal peptide" evidence="1">
    <location>
        <begin position="1"/>
        <end position="23"/>
    </location>
</feature>
<gene>
    <name evidence="2" type="ORF">FPL22_16715</name>
</gene>
<keyword evidence="1" id="KW-0732">Signal</keyword>
<dbReference type="EMBL" id="VMBG01000004">
    <property type="protein sequence ID" value="TSJ75040.1"/>
    <property type="molecule type" value="Genomic_DNA"/>
</dbReference>
<reference evidence="2 3" key="1">
    <citation type="submission" date="2019-07" db="EMBL/GenBank/DDBJ databases">
        <title>Description of 53C-WASEF.</title>
        <authorList>
            <person name="Pitt A."/>
            <person name="Hahn M.W."/>
        </authorList>
    </citation>
    <scope>NUCLEOTIDE SEQUENCE [LARGE SCALE GENOMIC DNA]</scope>
    <source>
        <strain evidence="2 3">53C-WASEF</strain>
    </source>
</reference>
<feature type="chain" id="PRO_5022172439" evidence="1">
    <location>
        <begin position="24"/>
        <end position="438"/>
    </location>
</feature>
<evidence type="ECO:0000256" key="1">
    <source>
        <dbReference type="SAM" id="SignalP"/>
    </source>
</evidence>
<dbReference type="GO" id="GO:0005975">
    <property type="term" value="P:carbohydrate metabolic process"/>
    <property type="evidence" value="ECO:0007669"/>
    <property type="project" value="InterPro"/>
</dbReference>
<accession>A0A556QEG1</accession>
<name>A0A556QEG1_9BACT</name>
<comment type="caution">
    <text evidence="2">The sequence shown here is derived from an EMBL/GenBank/DDBJ whole genome shotgun (WGS) entry which is preliminary data.</text>
</comment>
<dbReference type="Proteomes" id="UP000315648">
    <property type="component" value="Unassembled WGS sequence"/>
</dbReference>
<protein>
    <submittedName>
        <fullName evidence="2">Uncharacterized protein</fullName>
    </submittedName>
</protein>
<sequence length="438" mass="49252">MPLVSRSLLFPVLTLALTVVWPAALPAQSVKTPADWDLKISQVPKGLPVKGEAWLPDDDNYAWQAARYIEGYLALARVTGDRKYMNDSREILDYMLTNRDDIRFADKPLDAIYHYAPTTYMFHRGTPAKGWRRGSGPAPAKGVSVLIDGRICEMFIQWCELARQGFPGVYEADVKRYLDRVQETIEMHLPSFFDVIKVDPVKVTYRATRPAGGFRHWWHVNELTLPASEAPRTYSGQIPLNHSMTMARAMLGYGRLRGTDVYRDKVQLVVNFFLNSIDPAVKDRALWEYDPARKDRFDIEDVGHAAIDLSLVEAAYRAGGYGIDDALVKRLVKTFHGFYYEPTHDVYFNISGPKKPGDLPRKNYGERTAIGFASWLWLAEFDPTIAVKVRATYETYFTGGPSGFTMGGWGNLLYAESVLAGKAAIVLPKTPAIKPGGR</sequence>
<dbReference type="InterPro" id="IPR008928">
    <property type="entry name" value="6-hairpin_glycosidase_sf"/>
</dbReference>
<evidence type="ECO:0000313" key="3">
    <source>
        <dbReference type="Proteomes" id="UP000315648"/>
    </source>
</evidence>
<dbReference type="RefSeq" id="WP_144354182.1">
    <property type="nucleotide sequence ID" value="NZ_CBCRVV010000010.1"/>
</dbReference>
<evidence type="ECO:0000313" key="2">
    <source>
        <dbReference type="EMBL" id="TSJ75040.1"/>
    </source>
</evidence>
<organism evidence="2 3">
    <name type="scientific">Rariglobus hedericola</name>
    <dbReference type="NCBI Taxonomy" id="2597822"/>
    <lineage>
        <taxon>Bacteria</taxon>
        <taxon>Pseudomonadati</taxon>
        <taxon>Verrucomicrobiota</taxon>
        <taxon>Opitutia</taxon>
        <taxon>Opitutales</taxon>
        <taxon>Opitutaceae</taxon>
        <taxon>Rariglobus</taxon>
    </lineage>
</organism>
<dbReference type="AlphaFoldDB" id="A0A556QEG1"/>